<gene>
    <name evidence="2" type="ORF">LVJ77_00200</name>
</gene>
<dbReference type="EMBL" id="CP091521">
    <property type="protein sequence ID" value="UOP04849.1"/>
    <property type="molecule type" value="Genomic_DNA"/>
</dbReference>
<dbReference type="InterPro" id="IPR054246">
    <property type="entry name" value="DUF6973"/>
</dbReference>
<evidence type="ECO:0000313" key="2">
    <source>
        <dbReference type="EMBL" id="UOP04849.1"/>
    </source>
</evidence>
<accession>A0A8T9MU86</accession>
<dbReference type="Proteomes" id="UP000831534">
    <property type="component" value="Chromosome"/>
</dbReference>
<reference evidence="2" key="2">
    <citation type="submission" date="2024-09" db="EMBL/GenBank/DDBJ databases">
        <authorList>
            <person name="Veyrier F.J."/>
        </authorList>
    </citation>
    <scope>NUCLEOTIDE SEQUENCE</scope>
    <source>
        <strain evidence="2">17694</strain>
    </source>
</reference>
<dbReference type="AlphaFoldDB" id="A0A8T9MU86"/>
<feature type="domain" description="DUF6973" evidence="1">
    <location>
        <begin position="52"/>
        <end position="158"/>
    </location>
</feature>
<evidence type="ECO:0000313" key="3">
    <source>
        <dbReference type="Proteomes" id="UP000831534"/>
    </source>
</evidence>
<organism evidence="2 3">
    <name type="scientific">Conchiformibius kuhniae</name>
    <dbReference type="NCBI Taxonomy" id="211502"/>
    <lineage>
        <taxon>Bacteria</taxon>
        <taxon>Pseudomonadati</taxon>
        <taxon>Pseudomonadota</taxon>
        <taxon>Betaproteobacteria</taxon>
        <taxon>Neisseriales</taxon>
        <taxon>Neisseriaceae</taxon>
        <taxon>Conchiformibius</taxon>
    </lineage>
</organism>
<protein>
    <submittedName>
        <fullName evidence="2">DUF6973 domain-containing protein</fullName>
    </submittedName>
</protein>
<dbReference type="RefSeq" id="WP_027008941.1">
    <property type="nucleotide sequence ID" value="NZ_CP091521.1"/>
</dbReference>
<dbReference type="KEGG" id="ckh:LVJ77_00200"/>
<dbReference type="Pfam" id="PF22322">
    <property type="entry name" value="DUF6973"/>
    <property type="match status" value="1"/>
</dbReference>
<keyword evidence="3" id="KW-1185">Reference proteome</keyword>
<sequence length="224" mass="24357">MSAKIALLCTLAALNQSGCAPFKDKPQLASFALRHPLAALAIGDKHALAPNITSNAVRLSERVGLDNRANGDGRGTQVNALRHSLWQAAIAARFGSDIAQKAGNAYEKSAVLHDSADYPDRYRADEAADLRNNAIGRRIGSARGGRDMNALAAALLDEYRRNGLWTIAPVKTHGKTVWRISQTRLDENAYRNALSKLAKLDENGMTAQERQKLAAQQAREHSKH</sequence>
<name>A0A8T9MU86_9NEIS</name>
<proteinExistence type="predicted"/>
<reference evidence="2" key="1">
    <citation type="journal article" date="2022" name="Res Sq">
        <title>Evolution of multicellular longitudinally dividing oral cavity symbionts (Neisseriaceae).</title>
        <authorList>
            <person name="Nyongesa S."/>
            <person name="Weber P."/>
            <person name="Bernet E."/>
            <person name="Pullido F."/>
            <person name="Nieckarz M."/>
            <person name="Delaby M."/>
            <person name="Nieves C."/>
            <person name="Viehboeck T."/>
            <person name="Krause N."/>
            <person name="Rivera-Millot A."/>
            <person name="Nakamura A."/>
            <person name="Vischer N."/>
            <person name="VanNieuwenhze M."/>
            <person name="Brun Y."/>
            <person name="Cava F."/>
            <person name="Bulgheresi S."/>
            <person name="Veyrier F."/>
        </authorList>
    </citation>
    <scope>NUCLEOTIDE SEQUENCE</scope>
    <source>
        <strain evidence="2">17694</strain>
    </source>
</reference>
<evidence type="ECO:0000259" key="1">
    <source>
        <dbReference type="Pfam" id="PF22322"/>
    </source>
</evidence>